<feature type="domain" description="Phospholipase D N-terminal" evidence="3">
    <location>
        <begin position="83"/>
        <end position="171"/>
    </location>
</feature>
<accession>A0ABU8W7R5</accession>
<feature type="domain" description="PhoD-like phosphatase metallophosphatase" evidence="2">
    <location>
        <begin position="182"/>
        <end position="557"/>
    </location>
</feature>
<feature type="region of interest" description="Disordered" evidence="1">
    <location>
        <begin position="1"/>
        <end position="20"/>
    </location>
</feature>
<organism evidence="4 5">
    <name type="scientific">Variovorax humicola</name>
    <dbReference type="NCBI Taxonomy" id="1769758"/>
    <lineage>
        <taxon>Bacteria</taxon>
        <taxon>Pseudomonadati</taxon>
        <taxon>Pseudomonadota</taxon>
        <taxon>Betaproteobacteria</taxon>
        <taxon>Burkholderiales</taxon>
        <taxon>Comamonadaceae</taxon>
        <taxon>Variovorax</taxon>
    </lineage>
</organism>
<evidence type="ECO:0000256" key="1">
    <source>
        <dbReference type="SAM" id="MobiDB-lite"/>
    </source>
</evidence>
<dbReference type="InterPro" id="IPR018946">
    <property type="entry name" value="PhoD-like_MPP"/>
</dbReference>
<comment type="caution">
    <text evidence="4">The sequence shown here is derived from an EMBL/GenBank/DDBJ whole genome shotgun (WGS) entry which is preliminary data.</text>
</comment>
<evidence type="ECO:0000313" key="5">
    <source>
        <dbReference type="Proteomes" id="UP001363010"/>
    </source>
</evidence>
<sequence>MRENDGPDNTNEDSPQMAPIPSRRAFIRGAILYAMSVGAGVSVTGCGGGGGSSGGGGFGGIIGAGTGTNAGPPPVQPTTVFQHGVGSGDPMSDRVILWTRVTVASPGALNVSWELASDANFGAIVSRGTASTGPDQDYTVKVDATGLLAASVYYYRFYFGSDPSPTGRTKTLPVGSVAQVRLGVVSCSNFPAGYFNACAELAKHADLDAFLHLGDYIYEYGPLGYASQLAIAIDRESQPTHEILSLADYRRRHAQNRADPDLIALHSKTPVFAVWDDHDFANNAWSGGAANHDPDTEGSWDVRKAAAMQAWREWLPIRLPDPGNPQKIYRSFDFGTLASLHMLDTRIIGREPQVTLDSYLAGGAANPSRQLLGVEQSDWLTARMSASASTWQVLGQQVLMARMEIPLSVATSFTPETLGKFVLAQSTPEPLRDDDQRALLAQRRVPYNLDAWDGYPAARETVLASARSSGKNLVSLAGDTHNAWASNLTDAGGQRVGVEFATSSISSPGFERLLPLISETVLADGFMKMVKDLRYAETSRRGFLILTLTPAEARCDWTSVSTVFSHSYSARIENSMHALPGSGNLDVLPA</sequence>
<reference evidence="4 5" key="1">
    <citation type="submission" date="2024-03" db="EMBL/GenBank/DDBJ databases">
        <title>Novel species of the genus Variovorax.</title>
        <authorList>
            <person name="Liu Q."/>
            <person name="Xin Y.-H."/>
        </authorList>
    </citation>
    <scope>NUCLEOTIDE SEQUENCE [LARGE SCALE GENOMIC DNA]</scope>
    <source>
        <strain evidence="4 5">KACC 18501</strain>
    </source>
</reference>
<dbReference type="GO" id="GO:0016787">
    <property type="term" value="F:hydrolase activity"/>
    <property type="evidence" value="ECO:0007669"/>
    <property type="project" value="UniProtKB-KW"/>
</dbReference>
<gene>
    <name evidence="4" type="ORF">WKW80_29385</name>
</gene>
<keyword evidence="4" id="KW-0378">Hydrolase</keyword>
<dbReference type="InterPro" id="IPR032093">
    <property type="entry name" value="PhoD_N"/>
</dbReference>
<keyword evidence="5" id="KW-1185">Reference proteome</keyword>
<dbReference type="PANTHER" id="PTHR43606">
    <property type="entry name" value="PHOSPHATASE, PUTATIVE (AFU_ORTHOLOGUE AFUA_6G08710)-RELATED"/>
    <property type="match status" value="1"/>
</dbReference>
<dbReference type="SUPFAM" id="SSF56300">
    <property type="entry name" value="Metallo-dependent phosphatases"/>
    <property type="match status" value="1"/>
</dbReference>
<dbReference type="Pfam" id="PF09423">
    <property type="entry name" value="PhoD"/>
    <property type="match status" value="1"/>
</dbReference>
<dbReference type="PANTHER" id="PTHR43606:SF2">
    <property type="entry name" value="ALKALINE PHOSPHATASE FAMILY PROTEIN (AFU_ORTHOLOGUE AFUA_5G03860)"/>
    <property type="match status" value="1"/>
</dbReference>
<dbReference type="CDD" id="cd07389">
    <property type="entry name" value="MPP_PhoD"/>
    <property type="match status" value="1"/>
</dbReference>
<dbReference type="EC" id="3.1.-.-" evidence="4"/>
<evidence type="ECO:0000313" key="4">
    <source>
        <dbReference type="EMBL" id="MEJ8826094.1"/>
    </source>
</evidence>
<dbReference type="RefSeq" id="WP_340367131.1">
    <property type="nucleotide sequence ID" value="NZ_JBBKZV010000029.1"/>
</dbReference>
<dbReference type="EMBL" id="JBBKZV010000029">
    <property type="protein sequence ID" value="MEJ8826094.1"/>
    <property type="molecule type" value="Genomic_DNA"/>
</dbReference>
<dbReference type="Gene3D" id="3.60.21.70">
    <property type="entry name" value="PhoD-like phosphatase"/>
    <property type="match status" value="1"/>
</dbReference>
<name>A0ABU8W7R5_9BURK</name>
<dbReference type="Proteomes" id="UP001363010">
    <property type="component" value="Unassembled WGS sequence"/>
</dbReference>
<proteinExistence type="predicted"/>
<evidence type="ECO:0000259" key="2">
    <source>
        <dbReference type="Pfam" id="PF09423"/>
    </source>
</evidence>
<dbReference type="InterPro" id="IPR029052">
    <property type="entry name" value="Metallo-depent_PP-like"/>
</dbReference>
<protein>
    <submittedName>
        <fullName evidence="4">Alkaline phosphatase D family protein</fullName>
        <ecNumber evidence="4">3.1.-.-</ecNumber>
    </submittedName>
</protein>
<dbReference type="Pfam" id="PF16655">
    <property type="entry name" value="PhoD_N"/>
    <property type="match status" value="1"/>
</dbReference>
<dbReference type="InterPro" id="IPR038607">
    <property type="entry name" value="PhoD-like_sf"/>
</dbReference>
<evidence type="ECO:0000259" key="3">
    <source>
        <dbReference type="Pfam" id="PF16655"/>
    </source>
</evidence>
<dbReference type="Gene3D" id="2.60.40.380">
    <property type="entry name" value="Purple acid phosphatase-like, N-terminal"/>
    <property type="match status" value="1"/>
</dbReference>
<dbReference type="InterPro" id="IPR052900">
    <property type="entry name" value="Phospholipid_Metab_Enz"/>
</dbReference>